<keyword evidence="5" id="KW-1185">Reference proteome</keyword>
<keyword evidence="1" id="KW-0560">Oxidoreductase</keyword>
<feature type="domain" description="D-isomer specific 2-hydroxyacid dehydrogenase NAD-binding" evidence="3">
    <location>
        <begin position="97"/>
        <end position="268"/>
    </location>
</feature>
<evidence type="ECO:0000313" key="5">
    <source>
        <dbReference type="Proteomes" id="UP001595973"/>
    </source>
</evidence>
<keyword evidence="2" id="KW-0520">NAD</keyword>
<accession>A0ABV9KLK8</accession>
<dbReference type="Pfam" id="PF02826">
    <property type="entry name" value="2-Hacid_dh_C"/>
    <property type="match status" value="1"/>
</dbReference>
<dbReference type="RefSeq" id="WP_380720643.1">
    <property type="nucleotide sequence ID" value="NZ_JBHSGI010000031.1"/>
</dbReference>
<dbReference type="SUPFAM" id="SSF51735">
    <property type="entry name" value="NAD(P)-binding Rossmann-fold domains"/>
    <property type="match status" value="1"/>
</dbReference>
<dbReference type="PANTHER" id="PTHR43333">
    <property type="entry name" value="2-HACID_DH_C DOMAIN-CONTAINING PROTEIN"/>
    <property type="match status" value="1"/>
</dbReference>
<dbReference type="PANTHER" id="PTHR43333:SF1">
    <property type="entry name" value="D-ISOMER SPECIFIC 2-HYDROXYACID DEHYDROGENASE NAD-BINDING DOMAIN-CONTAINING PROTEIN"/>
    <property type="match status" value="1"/>
</dbReference>
<dbReference type="Gene3D" id="3.40.50.720">
    <property type="entry name" value="NAD(P)-binding Rossmann-like Domain"/>
    <property type="match status" value="2"/>
</dbReference>
<organism evidence="4 5">
    <name type="scientific">Seohaeicola nanhaiensis</name>
    <dbReference type="NCBI Taxonomy" id="1387282"/>
    <lineage>
        <taxon>Bacteria</taxon>
        <taxon>Pseudomonadati</taxon>
        <taxon>Pseudomonadota</taxon>
        <taxon>Alphaproteobacteria</taxon>
        <taxon>Rhodobacterales</taxon>
        <taxon>Roseobacteraceae</taxon>
        <taxon>Seohaeicola</taxon>
    </lineage>
</organism>
<evidence type="ECO:0000256" key="1">
    <source>
        <dbReference type="ARBA" id="ARBA00023002"/>
    </source>
</evidence>
<dbReference type="CDD" id="cd12164">
    <property type="entry name" value="GDH_like_2"/>
    <property type="match status" value="1"/>
</dbReference>
<gene>
    <name evidence="4" type="ORF">ACFO5X_20565</name>
</gene>
<sequence>MALLFLSKPERAAVWAEVFAEAGEALVIGEEAVTDPAAITHLLCWMPPKDLRRYPNLRVVISAGAGVDQMPPMPQGVELVRTLDPGIEEMVRDWVVMATLMLHRRMKDYLAQAEQGLWKAQETVHARTARVGIMGMGRIGTLAAETLGALGFRVSGWSRSGRAAAGVPVFDASGTDDFLAQSDILVCLLPLTDQTRGILNADLFARLPAGAALVHAGRGAQLDMDAMRAALDRGALRSAMLDVTNPEPLPADHWAWRDPRVIITPHVAAETDHRTGALHALSVIRATRENRPLPGRVDPGRGY</sequence>
<dbReference type="InterPro" id="IPR006140">
    <property type="entry name" value="D-isomer_DH_NAD-bd"/>
</dbReference>
<reference evidence="5" key="1">
    <citation type="journal article" date="2019" name="Int. J. Syst. Evol. Microbiol.">
        <title>The Global Catalogue of Microorganisms (GCM) 10K type strain sequencing project: providing services to taxonomists for standard genome sequencing and annotation.</title>
        <authorList>
            <consortium name="The Broad Institute Genomics Platform"/>
            <consortium name="The Broad Institute Genome Sequencing Center for Infectious Disease"/>
            <person name="Wu L."/>
            <person name="Ma J."/>
        </authorList>
    </citation>
    <scope>NUCLEOTIDE SEQUENCE [LARGE SCALE GENOMIC DNA]</scope>
    <source>
        <strain evidence="5">CGMCC 4.7283</strain>
    </source>
</reference>
<dbReference type="Proteomes" id="UP001595973">
    <property type="component" value="Unassembled WGS sequence"/>
</dbReference>
<protein>
    <submittedName>
        <fullName evidence="4">2-hydroxyacid dehydrogenase</fullName>
    </submittedName>
</protein>
<evidence type="ECO:0000259" key="3">
    <source>
        <dbReference type="Pfam" id="PF02826"/>
    </source>
</evidence>
<dbReference type="EMBL" id="JBHSGI010000031">
    <property type="protein sequence ID" value="MFC4670954.1"/>
    <property type="molecule type" value="Genomic_DNA"/>
</dbReference>
<evidence type="ECO:0000313" key="4">
    <source>
        <dbReference type="EMBL" id="MFC4670954.1"/>
    </source>
</evidence>
<dbReference type="InterPro" id="IPR036291">
    <property type="entry name" value="NAD(P)-bd_dom_sf"/>
</dbReference>
<evidence type="ECO:0000256" key="2">
    <source>
        <dbReference type="ARBA" id="ARBA00023027"/>
    </source>
</evidence>
<comment type="caution">
    <text evidence="4">The sequence shown here is derived from an EMBL/GenBank/DDBJ whole genome shotgun (WGS) entry which is preliminary data.</text>
</comment>
<proteinExistence type="predicted"/>
<name>A0ABV9KLK8_9RHOB</name>